<keyword evidence="6" id="KW-0479">Metal-binding</keyword>
<feature type="binding site" evidence="6">
    <location>
        <position position="198"/>
    </location>
    <ligand>
        <name>Na(+)</name>
        <dbReference type="ChEBI" id="CHEBI:29101"/>
        <label>1</label>
    </ligand>
</feature>
<reference evidence="11" key="1">
    <citation type="submission" date="2019-05" db="EMBL/GenBank/DDBJ databases">
        <title>Annotation for the trematode Fasciolopsis buski.</title>
        <authorList>
            <person name="Choi Y.-J."/>
        </authorList>
    </citation>
    <scope>NUCLEOTIDE SEQUENCE</scope>
    <source>
        <strain evidence="11">HT</strain>
        <tissue evidence="11">Whole worm</tissue>
    </source>
</reference>
<evidence type="ECO:0000256" key="4">
    <source>
        <dbReference type="ARBA" id="ARBA00022989"/>
    </source>
</evidence>
<accession>A0A8E0VHB0</accession>
<dbReference type="PANTHER" id="PTHR11616:SF279">
    <property type="entry name" value="SODIUM-DEPENDENT SEROTONIN TRANSPORTER"/>
    <property type="match status" value="1"/>
</dbReference>
<evidence type="ECO:0000256" key="1">
    <source>
        <dbReference type="ARBA" id="ARBA00004141"/>
    </source>
</evidence>
<comment type="caution">
    <text evidence="11">The sequence shown here is derived from an EMBL/GenBank/DDBJ whole genome shotgun (WGS) entry which is preliminary data.</text>
</comment>
<dbReference type="GO" id="GO:0098793">
    <property type="term" value="C:presynapse"/>
    <property type="evidence" value="ECO:0007669"/>
    <property type="project" value="GOC"/>
</dbReference>
<dbReference type="EMBL" id="LUCM01007665">
    <property type="protein sequence ID" value="KAA0189547.1"/>
    <property type="molecule type" value="Genomic_DNA"/>
</dbReference>
<comment type="subcellular location">
    <subcellularLocation>
        <location evidence="1">Membrane</location>
        <topology evidence="1">Multi-pass membrane protein</topology>
    </subcellularLocation>
</comment>
<organism evidence="11 12">
    <name type="scientific">Fasciolopsis buskii</name>
    <dbReference type="NCBI Taxonomy" id="27845"/>
    <lineage>
        <taxon>Eukaryota</taxon>
        <taxon>Metazoa</taxon>
        <taxon>Spiralia</taxon>
        <taxon>Lophotrochozoa</taxon>
        <taxon>Platyhelminthes</taxon>
        <taxon>Trematoda</taxon>
        <taxon>Digenea</taxon>
        <taxon>Plagiorchiida</taxon>
        <taxon>Echinostomata</taxon>
        <taxon>Echinostomatoidea</taxon>
        <taxon>Fasciolidae</taxon>
        <taxon>Fasciolopsis</taxon>
    </lineage>
</organism>
<feature type="disulfide bond" evidence="7">
    <location>
        <begin position="297"/>
        <end position="306"/>
    </location>
</feature>
<dbReference type="InterPro" id="IPR037272">
    <property type="entry name" value="SNS_sf"/>
</dbReference>
<feature type="region of interest" description="Disordered" evidence="9">
    <location>
        <begin position="143"/>
        <end position="169"/>
    </location>
</feature>
<feature type="transmembrane region" description="Helical" evidence="10">
    <location>
        <begin position="503"/>
        <end position="525"/>
    </location>
</feature>
<dbReference type="GO" id="GO:0005335">
    <property type="term" value="F:serotonin:sodium:chloride symporter activity"/>
    <property type="evidence" value="ECO:0007669"/>
    <property type="project" value="TreeGrafter"/>
</dbReference>
<feature type="binding site" evidence="6">
    <location>
        <position position="578"/>
    </location>
    <ligand>
        <name>Na(+)</name>
        <dbReference type="ChEBI" id="CHEBI:29101"/>
        <label>1</label>
    </ligand>
</feature>
<dbReference type="PROSITE" id="PS50267">
    <property type="entry name" value="NA_NEUROTRAN_SYMP_3"/>
    <property type="match status" value="1"/>
</dbReference>
<protein>
    <recommendedName>
        <fullName evidence="8">Transporter</fullName>
    </recommendedName>
</protein>
<keyword evidence="8" id="KW-0769">Symport</keyword>
<dbReference type="PRINTS" id="PR00176">
    <property type="entry name" value="NANEUSMPORT"/>
</dbReference>
<dbReference type="PROSITE" id="PS00610">
    <property type="entry name" value="NA_NEUROTRAN_SYMP_1"/>
    <property type="match status" value="1"/>
</dbReference>
<evidence type="ECO:0000256" key="9">
    <source>
        <dbReference type="SAM" id="MobiDB-lite"/>
    </source>
</evidence>
<evidence type="ECO:0000256" key="6">
    <source>
        <dbReference type="PIRSR" id="PIRSR600175-1"/>
    </source>
</evidence>
<evidence type="ECO:0000256" key="8">
    <source>
        <dbReference type="RuleBase" id="RU003732"/>
    </source>
</evidence>
<dbReference type="AlphaFoldDB" id="A0A8E0VHB0"/>
<feature type="transmembrane region" description="Helical" evidence="10">
    <location>
        <begin position="561"/>
        <end position="580"/>
    </location>
</feature>
<evidence type="ECO:0000256" key="2">
    <source>
        <dbReference type="ARBA" id="ARBA00022448"/>
    </source>
</evidence>
<evidence type="ECO:0000256" key="7">
    <source>
        <dbReference type="PIRSR" id="PIRSR600175-2"/>
    </source>
</evidence>
<keyword evidence="7" id="KW-1015">Disulfide bond</keyword>
<feature type="transmembrane region" description="Helical" evidence="10">
    <location>
        <begin position="257"/>
        <end position="285"/>
    </location>
</feature>
<feature type="binding site" evidence="6">
    <location>
        <position position="194"/>
    </location>
    <ligand>
        <name>Na(+)</name>
        <dbReference type="ChEBI" id="CHEBI:29101"/>
        <label>1</label>
    </ligand>
</feature>
<dbReference type="GO" id="GO:0006865">
    <property type="term" value="P:amino acid transport"/>
    <property type="evidence" value="ECO:0007669"/>
    <property type="project" value="TreeGrafter"/>
</dbReference>
<keyword evidence="4 10" id="KW-1133">Transmembrane helix</keyword>
<gene>
    <name evidence="11" type="ORF">FBUS_09728</name>
</gene>
<feature type="binding site" evidence="6">
    <location>
        <position position="477"/>
    </location>
    <ligand>
        <name>Na(+)</name>
        <dbReference type="ChEBI" id="CHEBI:29101"/>
        <label>1</label>
    </ligand>
</feature>
<dbReference type="Proteomes" id="UP000728185">
    <property type="component" value="Unassembled WGS sequence"/>
</dbReference>
<evidence type="ECO:0000256" key="3">
    <source>
        <dbReference type="ARBA" id="ARBA00022692"/>
    </source>
</evidence>
<feature type="transmembrane region" description="Helical" evidence="10">
    <location>
        <begin position="375"/>
        <end position="394"/>
    </location>
</feature>
<feature type="binding site" evidence="6">
    <location>
        <position position="193"/>
    </location>
    <ligand>
        <name>Na(+)</name>
        <dbReference type="ChEBI" id="CHEBI:29101"/>
        <label>1</label>
    </ligand>
</feature>
<feature type="binding site" evidence="6">
    <location>
        <position position="509"/>
    </location>
    <ligand>
        <name>Na(+)</name>
        <dbReference type="ChEBI" id="CHEBI:29101"/>
        <label>1</label>
    </ligand>
</feature>
<dbReference type="Pfam" id="PF00209">
    <property type="entry name" value="SNF"/>
    <property type="match status" value="1"/>
</dbReference>
<keyword evidence="3 8" id="KW-0812">Transmembrane</keyword>
<dbReference type="SUPFAM" id="SSF161070">
    <property type="entry name" value="SNF-like"/>
    <property type="match status" value="1"/>
</dbReference>
<feature type="binding site" evidence="6">
    <location>
        <position position="577"/>
    </location>
    <ligand>
        <name>Na(+)</name>
        <dbReference type="ChEBI" id="CHEBI:29101"/>
        <label>1</label>
    </ligand>
</feature>
<name>A0A8E0VHB0_9TREM</name>
<keyword evidence="2 8" id="KW-0813">Transport</keyword>
<feature type="transmembrane region" description="Helical" evidence="10">
    <location>
        <begin position="470"/>
        <end position="491"/>
    </location>
</feature>
<keyword evidence="5 10" id="KW-0472">Membrane</keyword>
<dbReference type="GO" id="GO:0046872">
    <property type="term" value="F:metal ion binding"/>
    <property type="evidence" value="ECO:0007669"/>
    <property type="project" value="UniProtKB-KW"/>
</dbReference>
<evidence type="ECO:0000256" key="5">
    <source>
        <dbReference type="ARBA" id="ARBA00023136"/>
    </source>
</evidence>
<evidence type="ECO:0000313" key="11">
    <source>
        <dbReference type="EMBL" id="KAA0189547.1"/>
    </source>
</evidence>
<dbReference type="PANTHER" id="PTHR11616">
    <property type="entry name" value="SODIUM/CHLORIDE DEPENDENT TRANSPORTER"/>
    <property type="match status" value="1"/>
</dbReference>
<proteinExistence type="inferred from homology"/>
<feature type="transmembrane region" description="Helical" evidence="10">
    <location>
        <begin position="214"/>
        <end position="236"/>
    </location>
</feature>
<dbReference type="GO" id="GO:0051378">
    <property type="term" value="F:serotonin binding"/>
    <property type="evidence" value="ECO:0007669"/>
    <property type="project" value="TreeGrafter"/>
</dbReference>
<comment type="similarity">
    <text evidence="8">Belongs to the sodium:neurotransmitter symporter (SNF) (TC 2.A.22) family.</text>
</comment>
<dbReference type="GO" id="GO:0005886">
    <property type="term" value="C:plasma membrane"/>
    <property type="evidence" value="ECO:0007669"/>
    <property type="project" value="TreeGrafter"/>
</dbReference>
<keyword evidence="6" id="KW-0915">Sodium</keyword>
<dbReference type="GO" id="GO:0043005">
    <property type="term" value="C:neuron projection"/>
    <property type="evidence" value="ECO:0007669"/>
    <property type="project" value="TreeGrafter"/>
</dbReference>
<evidence type="ECO:0000256" key="10">
    <source>
        <dbReference type="SAM" id="Phobius"/>
    </source>
</evidence>
<dbReference type="OrthoDB" id="6581954at2759"/>
<feature type="binding site" evidence="6">
    <location>
        <position position="574"/>
    </location>
    <ligand>
        <name>Na(+)</name>
        <dbReference type="ChEBI" id="CHEBI:29101"/>
        <label>1</label>
    </ligand>
</feature>
<dbReference type="InterPro" id="IPR000175">
    <property type="entry name" value="Na/ntran_symport"/>
</dbReference>
<feature type="transmembrane region" description="Helical" evidence="10">
    <location>
        <begin position="414"/>
        <end position="438"/>
    </location>
</feature>
<keyword evidence="12" id="KW-1185">Reference proteome</keyword>
<feature type="binding site" evidence="6">
    <location>
        <position position="191"/>
    </location>
    <ligand>
        <name>Na(+)</name>
        <dbReference type="ChEBI" id="CHEBI:29101"/>
        <label>1</label>
    </ligand>
</feature>
<evidence type="ECO:0000313" key="12">
    <source>
        <dbReference type="Proteomes" id="UP000728185"/>
    </source>
</evidence>
<sequence>MLPNPSHTYAGNTNGAGAAKGLHYARSPAELSHLVYGVNQEAVINPNTDPRVMSAPSYPPYLSHEIAHSTSMPPAAGHLEGSAVPAGRPDLYPYPSHPDMCVTLPNYNVTYDLKTFGANQETPHAAESTSDQIRSVHLVSAADENGGKQNPANGDGRPPDSSDPTVTVSFKKGKTRETWDTKVDFLLAVIGFAVDLGNIWRFPFICYRNGGGAFLIPYLVMYIFGGLPLFYLELALGQFQRSGCITVWKRICPMFSGVGFGICVIASYTAWYYNTIMAWALFYMFDAMKPHVPWSGCGNWWNTNSCVTVHERLINYSVLDEAIAGQPDVWSNLTLLATMQRHHLNQTAYSSTEEYFYRRVLQLQFATGYDNVGPVRWEIALCLIVIFTIVYFSLWKGVKSSGKDEILGNLISRFYLFLLQAVWITATVPYVILSILLVRGLTLEGSLTGIKYYLTPDFASLLKISVWSDAASQIFFSLGPGFGVLLALSSYNKFHNNCYRDAMLTSFINCATSFVSGFVVFSVLGHMCFRMGKTMEEAANEGPGLVFVAYPEAIATLKGSTFWAIIFMLMLITLGLDSTVS</sequence>
<feature type="transmembrane region" description="Helical" evidence="10">
    <location>
        <begin position="183"/>
        <end position="202"/>
    </location>
</feature>